<comment type="caution">
    <text evidence="2">The sequence shown here is derived from an EMBL/GenBank/DDBJ whole genome shotgun (WGS) entry which is preliminary data.</text>
</comment>
<evidence type="ECO:0000256" key="1">
    <source>
        <dbReference type="SAM" id="Phobius"/>
    </source>
</evidence>
<feature type="transmembrane region" description="Helical" evidence="1">
    <location>
        <begin position="64"/>
        <end position="84"/>
    </location>
</feature>
<reference evidence="2 3" key="1">
    <citation type="submission" date="2017-02" db="EMBL/GenBank/DDBJ databases">
        <authorList>
            <person name="Dridi B."/>
        </authorList>
    </citation>
    <scope>NUCLEOTIDE SEQUENCE [LARGE SCALE GENOMIC DNA]</scope>
    <source>
        <strain evidence="2 3">JB380</strain>
    </source>
</reference>
<evidence type="ECO:0008006" key="4">
    <source>
        <dbReference type="Google" id="ProtNLM"/>
    </source>
</evidence>
<feature type="transmembrane region" description="Helical" evidence="1">
    <location>
        <begin position="96"/>
        <end position="121"/>
    </location>
</feature>
<gene>
    <name evidence="2" type="ORF">CZ787_11515</name>
</gene>
<organism evidence="2 3">
    <name type="scientific">Halomonas citrativorans</name>
    <dbReference type="NCBI Taxonomy" id="2742612"/>
    <lineage>
        <taxon>Bacteria</taxon>
        <taxon>Pseudomonadati</taxon>
        <taxon>Pseudomonadota</taxon>
        <taxon>Gammaproteobacteria</taxon>
        <taxon>Oceanospirillales</taxon>
        <taxon>Halomonadaceae</taxon>
        <taxon>Halomonas</taxon>
    </lineage>
</organism>
<protein>
    <recommendedName>
        <fullName evidence="4">Inner membrane protein</fullName>
    </recommendedName>
</protein>
<keyword evidence="1" id="KW-0472">Membrane</keyword>
<feature type="transmembrane region" description="Helical" evidence="1">
    <location>
        <begin position="6"/>
        <end position="29"/>
    </location>
</feature>
<evidence type="ECO:0000313" key="3">
    <source>
        <dbReference type="Proteomes" id="UP000196331"/>
    </source>
</evidence>
<dbReference type="OrthoDB" id="8912654at2"/>
<dbReference type="AlphaFoldDB" id="A0A1R4I279"/>
<proteinExistence type="predicted"/>
<keyword evidence="1" id="KW-0812">Transmembrane</keyword>
<sequence>MPLFFSIITGFPTVIFTVLLSIAVIYWLISLSGMVDSDVPEGDLGSDGAMGVGGLLATLGLQGVPLPLVITLVALGGWLFSYFGELLLGAQLSPGLLLWLFHIVLLLASFAIGIFVTSFVIRPLRPLFKPAQHLSAEKRLTGTLCTVRSGSVDRARGRADAYIEGDHLILQIRSDTPLARGDRAILIHYLADEDAYWVMPEKDFKTGLAD</sequence>
<keyword evidence="1" id="KW-1133">Transmembrane helix</keyword>
<dbReference type="Proteomes" id="UP000196331">
    <property type="component" value="Unassembled WGS sequence"/>
</dbReference>
<name>A0A1R4I279_9GAMM</name>
<accession>A0A1R4I279</accession>
<dbReference type="EMBL" id="FUKM01000048">
    <property type="protein sequence ID" value="SJN13714.1"/>
    <property type="molecule type" value="Genomic_DNA"/>
</dbReference>
<dbReference type="RefSeq" id="WP_087109180.1">
    <property type="nucleotide sequence ID" value="NZ_FUKM01000048.1"/>
</dbReference>
<evidence type="ECO:0000313" key="2">
    <source>
        <dbReference type="EMBL" id="SJN13714.1"/>
    </source>
</evidence>